<dbReference type="Proteomes" id="UP000324222">
    <property type="component" value="Unassembled WGS sequence"/>
</dbReference>
<proteinExistence type="predicted"/>
<evidence type="ECO:0000313" key="2">
    <source>
        <dbReference type="EMBL" id="MPC96433.1"/>
    </source>
</evidence>
<keyword evidence="3" id="KW-1185">Reference proteome</keyword>
<name>A0A5B7JPS3_PORTR</name>
<dbReference type="AlphaFoldDB" id="A0A5B7JPS3"/>
<feature type="compositionally biased region" description="Polar residues" evidence="1">
    <location>
        <begin position="37"/>
        <end position="48"/>
    </location>
</feature>
<reference evidence="2 3" key="1">
    <citation type="submission" date="2019-05" db="EMBL/GenBank/DDBJ databases">
        <title>Another draft genome of Portunus trituberculatus and its Hox gene families provides insights of decapod evolution.</title>
        <authorList>
            <person name="Jeong J.-H."/>
            <person name="Song I."/>
            <person name="Kim S."/>
            <person name="Choi T."/>
            <person name="Kim D."/>
            <person name="Ryu S."/>
            <person name="Kim W."/>
        </authorList>
    </citation>
    <scope>NUCLEOTIDE SEQUENCE [LARGE SCALE GENOMIC DNA]</scope>
    <source>
        <tissue evidence="2">Muscle</tissue>
    </source>
</reference>
<dbReference type="EMBL" id="VSRR010105952">
    <property type="protein sequence ID" value="MPC96433.1"/>
    <property type="molecule type" value="Genomic_DNA"/>
</dbReference>
<accession>A0A5B7JPS3</accession>
<evidence type="ECO:0000313" key="3">
    <source>
        <dbReference type="Proteomes" id="UP000324222"/>
    </source>
</evidence>
<comment type="caution">
    <text evidence="2">The sequence shown here is derived from an EMBL/GenBank/DDBJ whole genome shotgun (WGS) entry which is preliminary data.</text>
</comment>
<sequence length="109" mass="12284">MKKHYSSHGITPRPSPCLHDTTIAAHDRRTHPRNESTEGSGPQGTQLYTDRPKGTKRSSRVSFFHIWESKEMEERRTSAAVCFLSTTMNSTSGLERLTQHPAMRRAASS</sequence>
<organism evidence="2 3">
    <name type="scientific">Portunus trituberculatus</name>
    <name type="common">Swimming crab</name>
    <name type="synonym">Neptunus trituberculatus</name>
    <dbReference type="NCBI Taxonomy" id="210409"/>
    <lineage>
        <taxon>Eukaryota</taxon>
        <taxon>Metazoa</taxon>
        <taxon>Ecdysozoa</taxon>
        <taxon>Arthropoda</taxon>
        <taxon>Crustacea</taxon>
        <taxon>Multicrustacea</taxon>
        <taxon>Malacostraca</taxon>
        <taxon>Eumalacostraca</taxon>
        <taxon>Eucarida</taxon>
        <taxon>Decapoda</taxon>
        <taxon>Pleocyemata</taxon>
        <taxon>Brachyura</taxon>
        <taxon>Eubrachyura</taxon>
        <taxon>Portunoidea</taxon>
        <taxon>Portunidae</taxon>
        <taxon>Portuninae</taxon>
        <taxon>Portunus</taxon>
    </lineage>
</organism>
<evidence type="ECO:0000256" key="1">
    <source>
        <dbReference type="SAM" id="MobiDB-lite"/>
    </source>
</evidence>
<gene>
    <name evidence="2" type="ORF">E2C01_091691</name>
</gene>
<feature type="region of interest" description="Disordered" evidence="1">
    <location>
        <begin position="1"/>
        <end position="59"/>
    </location>
</feature>
<protein>
    <submittedName>
        <fullName evidence="2">Uncharacterized protein</fullName>
    </submittedName>
</protein>